<keyword evidence="3" id="KW-1185">Reference proteome</keyword>
<evidence type="ECO:0000313" key="3">
    <source>
        <dbReference type="Proteomes" id="UP000571817"/>
    </source>
</evidence>
<keyword evidence="1" id="KW-1133">Transmembrane helix</keyword>
<sequence>MPISDVLQHPVHTYVQAAGEIEPARAESRMSAYIYGDILVLAATAGVSRGDIHSGRALLVVLGTVLSTYIAHALADIVGAALTGHSLSGIVGDELRDSIPVASAGMPSLALLGAAALGWPATLWAQSLACAVLIARLGLTGLVYRRLHSGMSVHRGVRFGIAVALVAAVVVAIKLALTH</sequence>
<gene>
    <name evidence="2" type="ORF">HNR15_001676</name>
</gene>
<organism evidence="2 3">
    <name type="scientific">Allobranchiibius huperziae</name>
    <dbReference type="NCBI Taxonomy" id="1874116"/>
    <lineage>
        <taxon>Bacteria</taxon>
        <taxon>Bacillati</taxon>
        <taxon>Actinomycetota</taxon>
        <taxon>Actinomycetes</taxon>
        <taxon>Micrococcales</taxon>
        <taxon>Dermacoccaceae</taxon>
        <taxon>Allobranchiibius</taxon>
    </lineage>
</organism>
<protein>
    <submittedName>
        <fullName evidence="2">Uncharacterized protein</fullName>
    </submittedName>
</protein>
<dbReference type="Proteomes" id="UP000571817">
    <property type="component" value="Unassembled WGS sequence"/>
</dbReference>
<reference evidence="2 3" key="1">
    <citation type="submission" date="2020-07" db="EMBL/GenBank/DDBJ databases">
        <title>Sequencing the genomes of 1000 actinobacteria strains.</title>
        <authorList>
            <person name="Klenk H.-P."/>
        </authorList>
    </citation>
    <scope>NUCLEOTIDE SEQUENCE [LARGE SCALE GENOMIC DNA]</scope>
    <source>
        <strain evidence="2 3">DSM 29531</strain>
    </source>
</reference>
<dbReference type="EMBL" id="JACCFW010000001">
    <property type="protein sequence ID" value="NYJ74713.1"/>
    <property type="molecule type" value="Genomic_DNA"/>
</dbReference>
<keyword evidence="1" id="KW-0812">Transmembrane</keyword>
<dbReference type="RefSeq" id="WP_179480809.1">
    <property type="nucleotide sequence ID" value="NZ_JACCFW010000001.1"/>
</dbReference>
<evidence type="ECO:0000256" key="1">
    <source>
        <dbReference type="SAM" id="Phobius"/>
    </source>
</evidence>
<keyword evidence="1" id="KW-0472">Membrane</keyword>
<comment type="caution">
    <text evidence="2">The sequence shown here is derived from an EMBL/GenBank/DDBJ whole genome shotgun (WGS) entry which is preliminary data.</text>
</comment>
<feature type="transmembrane region" description="Helical" evidence="1">
    <location>
        <begin position="123"/>
        <end position="144"/>
    </location>
</feature>
<accession>A0A853DFB2</accession>
<proteinExistence type="predicted"/>
<feature type="transmembrane region" description="Helical" evidence="1">
    <location>
        <begin position="57"/>
        <end position="78"/>
    </location>
</feature>
<feature type="transmembrane region" description="Helical" evidence="1">
    <location>
        <begin position="156"/>
        <end position="177"/>
    </location>
</feature>
<name>A0A853DFB2_9MICO</name>
<dbReference type="AlphaFoldDB" id="A0A853DFB2"/>
<evidence type="ECO:0000313" key="2">
    <source>
        <dbReference type="EMBL" id="NYJ74713.1"/>
    </source>
</evidence>